<dbReference type="InterPro" id="IPR009061">
    <property type="entry name" value="DNA-bd_dom_put_sf"/>
</dbReference>
<reference evidence="3 4" key="1">
    <citation type="journal article" date="2014" name="Nature">
        <title>An environmental bacterial taxon with a large and distinct metabolic repertoire.</title>
        <authorList>
            <person name="Wilson M.C."/>
            <person name="Mori T."/>
            <person name="Ruckert C."/>
            <person name="Uria A.R."/>
            <person name="Helf M.J."/>
            <person name="Takada K."/>
            <person name="Gernert C."/>
            <person name="Steffens U.A."/>
            <person name="Heycke N."/>
            <person name="Schmitt S."/>
            <person name="Rinke C."/>
            <person name="Helfrich E.J."/>
            <person name="Brachmann A.O."/>
            <person name="Gurgui C."/>
            <person name="Wakimoto T."/>
            <person name="Kracht M."/>
            <person name="Crusemann M."/>
            <person name="Hentschel U."/>
            <person name="Abe I."/>
            <person name="Matsunaga S."/>
            <person name="Kalinowski J."/>
            <person name="Takeyama H."/>
            <person name="Piel J."/>
        </authorList>
    </citation>
    <scope>NUCLEOTIDE SEQUENCE [LARGE SCALE GENOMIC DNA]</scope>
    <source>
        <strain evidence="4">TSY1</strain>
    </source>
</reference>
<dbReference type="SUPFAM" id="SSF46955">
    <property type="entry name" value="Putative DNA-binding domain"/>
    <property type="match status" value="1"/>
</dbReference>
<dbReference type="GO" id="GO:0006355">
    <property type="term" value="P:regulation of DNA-templated transcription"/>
    <property type="evidence" value="ECO:0007669"/>
    <property type="project" value="InterPro"/>
</dbReference>
<dbReference type="EMBL" id="AZHW01000932">
    <property type="protein sequence ID" value="ETW95302.1"/>
    <property type="molecule type" value="Genomic_DNA"/>
</dbReference>
<dbReference type="HOGENOM" id="CLU_1486475_0_0_7"/>
<evidence type="ECO:0000313" key="3">
    <source>
        <dbReference type="EMBL" id="ETW95302.1"/>
    </source>
</evidence>
<sequence>MELYDSRTVATQLGIRYRTLMYWVETGLIRPHTYTGRRRTPVQFSDKDVKEIGRLVQLRKYLRGQSLRDVLSRLREMGHNPLSQGDFLVLENRKGQRDVIKIMQNNEAIQLLHAQPDRQLRLIPLTGDEVQEAITSGRQELLFSTRESETPNPPTPQADQAEPTPTEEAEQDTTDQGGGCG</sequence>
<dbReference type="GO" id="GO:0003677">
    <property type="term" value="F:DNA binding"/>
    <property type="evidence" value="ECO:0007669"/>
    <property type="project" value="InterPro"/>
</dbReference>
<feature type="region of interest" description="Disordered" evidence="1">
    <location>
        <begin position="140"/>
        <end position="181"/>
    </location>
</feature>
<name>W4LBG1_ENTF1</name>
<gene>
    <name evidence="3" type="ORF">ETSY1_31180</name>
</gene>
<dbReference type="AlphaFoldDB" id="W4LBG1"/>
<dbReference type="Pfam" id="PF13411">
    <property type="entry name" value="MerR_1"/>
    <property type="match status" value="1"/>
</dbReference>
<evidence type="ECO:0000259" key="2">
    <source>
        <dbReference type="Pfam" id="PF13411"/>
    </source>
</evidence>
<dbReference type="Proteomes" id="UP000019141">
    <property type="component" value="Unassembled WGS sequence"/>
</dbReference>
<feature type="domain" description="HTH merR-type" evidence="2">
    <location>
        <begin position="5"/>
        <end position="70"/>
    </location>
</feature>
<comment type="caution">
    <text evidence="3">The sequence shown here is derived from an EMBL/GenBank/DDBJ whole genome shotgun (WGS) entry which is preliminary data.</text>
</comment>
<protein>
    <recommendedName>
        <fullName evidence="2">HTH merR-type domain-containing protein</fullName>
    </recommendedName>
</protein>
<accession>W4LBG1</accession>
<evidence type="ECO:0000313" key="4">
    <source>
        <dbReference type="Proteomes" id="UP000019141"/>
    </source>
</evidence>
<evidence type="ECO:0000256" key="1">
    <source>
        <dbReference type="SAM" id="MobiDB-lite"/>
    </source>
</evidence>
<organism evidence="3 4">
    <name type="scientific">Entotheonella factor</name>
    <dbReference type="NCBI Taxonomy" id="1429438"/>
    <lineage>
        <taxon>Bacteria</taxon>
        <taxon>Pseudomonadati</taxon>
        <taxon>Nitrospinota/Tectimicrobiota group</taxon>
        <taxon>Candidatus Tectimicrobiota</taxon>
        <taxon>Candidatus Entotheonellia</taxon>
        <taxon>Candidatus Entotheonellales</taxon>
        <taxon>Candidatus Entotheonellaceae</taxon>
        <taxon>Candidatus Entotheonella</taxon>
    </lineage>
</organism>
<proteinExistence type="predicted"/>
<keyword evidence="4" id="KW-1185">Reference proteome</keyword>
<dbReference type="Gene3D" id="1.10.1660.10">
    <property type="match status" value="1"/>
</dbReference>
<dbReference type="InterPro" id="IPR000551">
    <property type="entry name" value="MerR-type_HTH_dom"/>
</dbReference>